<keyword evidence="1" id="KW-0812">Transmembrane</keyword>
<dbReference type="PANTHER" id="PTHR46623:SF10">
    <property type="entry name" value="CARBOXYMETHYLENEBUTENOLIDASE HOMOLOG"/>
    <property type="match status" value="1"/>
</dbReference>
<keyword evidence="1" id="KW-0472">Membrane</keyword>
<evidence type="ECO:0000313" key="4">
    <source>
        <dbReference type="Proteomes" id="UP000464787"/>
    </source>
</evidence>
<reference evidence="3 4" key="1">
    <citation type="submission" date="2020-01" db="EMBL/GenBank/DDBJ databases">
        <title>Genome sequencing of strain KACC 21265.</title>
        <authorList>
            <person name="Heo J."/>
            <person name="Kim S.-J."/>
            <person name="Kim J.-S."/>
            <person name="Hong S.-B."/>
            <person name="Kwon S.-W."/>
        </authorList>
    </citation>
    <scope>NUCLEOTIDE SEQUENCE [LARGE SCALE GENOMIC DNA]</scope>
    <source>
        <strain evidence="3 4">KACC 21265</strain>
    </source>
</reference>
<name>A0A857JDK7_9BURK</name>
<keyword evidence="3" id="KW-0378">Hydrolase</keyword>
<dbReference type="PANTHER" id="PTHR46623">
    <property type="entry name" value="CARBOXYMETHYLENEBUTENOLIDASE-RELATED"/>
    <property type="match status" value="1"/>
</dbReference>
<dbReference type="SUPFAM" id="SSF53474">
    <property type="entry name" value="alpha/beta-Hydrolases"/>
    <property type="match status" value="1"/>
</dbReference>
<keyword evidence="1" id="KW-1133">Transmembrane helix</keyword>
<sequence>MCDLHDQEELKKYKRRDFAVWAASAGMLAALPAVANAVAVAERDVSIATADGSCDAYFVAPTSGPAPGVLIWPDVFGLRPAFRQMARRLAESGYSVLVVNPFYRQMKAPTAAQGGKTPIAEVMPLMQALTPAMHLSDGKSFVAWLDAQPEVDKKRKLGTTGYCMGGPIAVRTATVAPGRVGAVATFHGAAMVTPAPDSPHRLVAQTQARYLIAVAENDDKKDPEAKLALRAAFDGAKLQSEVEVYPAAHGWCPPDTQVYDAAQSERAWSRLLDTFGKALA</sequence>
<dbReference type="InterPro" id="IPR002925">
    <property type="entry name" value="Dienelactn_hydro"/>
</dbReference>
<dbReference type="KEGG" id="xyk:GT347_26880"/>
<organism evidence="3 4">
    <name type="scientific">Xylophilus rhododendri</name>
    <dbReference type="NCBI Taxonomy" id="2697032"/>
    <lineage>
        <taxon>Bacteria</taxon>
        <taxon>Pseudomonadati</taxon>
        <taxon>Pseudomonadota</taxon>
        <taxon>Betaproteobacteria</taxon>
        <taxon>Burkholderiales</taxon>
        <taxon>Xylophilus</taxon>
    </lineage>
</organism>
<evidence type="ECO:0000313" key="3">
    <source>
        <dbReference type="EMBL" id="QHJ01294.1"/>
    </source>
</evidence>
<dbReference type="Gene3D" id="3.40.50.1820">
    <property type="entry name" value="alpha/beta hydrolase"/>
    <property type="match status" value="1"/>
</dbReference>
<dbReference type="AlphaFoldDB" id="A0A857JDK7"/>
<dbReference type="InterPro" id="IPR051049">
    <property type="entry name" value="Dienelactone_hydrolase-like"/>
</dbReference>
<evidence type="ECO:0000256" key="1">
    <source>
        <dbReference type="SAM" id="Phobius"/>
    </source>
</evidence>
<protein>
    <submittedName>
        <fullName evidence="3">Dienelactone hydrolase family protein</fullName>
    </submittedName>
</protein>
<proteinExistence type="predicted"/>
<feature type="domain" description="Dienelactone hydrolase" evidence="2">
    <location>
        <begin position="55"/>
        <end position="278"/>
    </location>
</feature>
<keyword evidence="4" id="KW-1185">Reference proteome</keyword>
<feature type="transmembrane region" description="Helical" evidence="1">
    <location>
        <begin position="18"/>
        <end position="39"/>
    </location>
</feature>
<gene>
    <name evidence="3" type="ORF">GT347_26880</name>
</gene>
<dbReference type="Pfam" id="PF01738">
    <property type="entry name" value="DLH"/>
    <property type="match status" value="1"/>
</dbReference>
<evidence type="ECO:0000259" key="2">
    <source>
        <dbReference type="Pfam" id="PF01738"/>
    </source>
</evidence>
<dbReference type="InterPro" id="IPR029058">
    <property type="entry name" value="AB_hydrolase_fold"/>
</dbReference>
<dbReference type="RefSeq" id="WP_160555102.1">
    <property type="nucleotide sequence ID" value="NZ_CP047650.1"/>
</dbReference>
<accession>A0A857JDK7</accession>
<dbReference type="EMBL" id="CP047650">
    <property type="protein sequence ID" value="QHJ01294.1"/>
    <property type="molecule type" value="Genomic_DNA"/>
</dbReference>
<dbReference type="GO" id="GO:0016787">
    <property type="term" value="F:hydrolase activity"/>
    <property type="evidence" value="ECO:0007669"/>
    <property type="project" value="UniProtKB-KW"/>
</dbReference>
<dbReference type="Proteomes" id="UP000464787">
    <property type="component" value="Chromosome"/>
</dbReference>